<dbReference type="PANTHER" id="PTHR32294:SF0">
    <property type="entry name" value="DNA POLYMERASE III SUBUNIT ALPHA"/>
    <property type="match status" value="1"/>
</dbReference>
<proteinExistence type="predicted"/>
<evidence type="ECO:0000256" key="1">
    <source>
        <dbReference type="ARBA" id="ARBA00022679"/>
    </source>
</evidence>
<dbReference type="InterPro" id="IPR004805">
    <property type="entry name" value="DnaE2/DnaE/PolC"/>
</dbReference>
<dbReference type="InterPro" id="IPR041931">
    <property type="entry name" value="DNA_pol3_alpha_thumb_dom"/>
</dbReference>
<evidence type="ECO:0000259" key="6">
    <source>
        <dbReference type="Pfam" id="PF17657"/>
    </source>
</evidence>
<dbReference type="EMBL" id="UINC01049563">
    <property type="protein sequence ID" value="SVB61500.1"/>
    <property type="molecule type" value="Genomic_DNA"/>
</dbReference>
<dbReference type="PANTHER" id="PTHR32294">
    <property type="entry name" value="DNA POLYMERASE III SUBUNIT ALPHA"/>
    <property type="match status" value="1"/>
</dbReference>
<keyword evidence="4" id="KW-0239">DNA-directed DNA polymerase</keyword>
<dbReference type="AlphaFoldDB" id="A0A382FEW2"/>
<evidence type="ECO:0000256" key="3">
    <source>
        <dbReference type="ARBA" id="ARBA00022705"/>
    </source>
</evidence>
<keyword evidence="1" id="KW-0808">Transferase</keyword>
<keyword evidence="2" id="KW-0548">Nucleotidyltransferase</keyword>
<feature type="domain" description="Bacterial DNA polymerase III alpha subunit NTPase" evidence="5">
    <location>
        <begin position="7"/>
        <end position="278"/>
    </location>
</feature>
<feature type="non-terminal residue" evidence="7">
    <location>
        <position position="1"/>
    </location>
</feature>
<dbReference type="InterPro" id="IPR040982">
    <property type="entry name" value="DNA_pol3_finger"/>
</dbReference>
<organism evidence="7">
    <name type="scientific">marine metagenome</name>
    <dbReference type="NCBI Taxonomy" id="408172"/>
    <lineage>
        <taxon>unclassified sequences</taxon>
        <taxon>metagenomes</taxon>
        <taxon>ecological metagenomes</taxon>
    </lineage>
</organism>
<sequence>KDGENLYLKHLTYKGAENRYKEITEQINERIQLELEIIKRSGYPGYFLIVQDFVAQAKRMNVSVGPGRGSAAGSIVAYCTGITNVDPLRYDLLFERFLNPDRISLPDIDIDFDDEGRERVIDWVVNKYGKEKVAQIITYGTMAARSAIRDTARVLDLPLQEADRVAKLVPDLTKLRTLFNTPVEELKNRIQGDQYANFKQLKKLSEGNDLIAETINQARKLEGSIRNIGTHACGIIITPQPLVVLIPIANAKDSELLVTQFDNGVVEKAGLLKMDFLGLKNLTIIKDCIKILKALHNVDLDIDHIPLDDKKAFEIFQNADTKGIFQFSSDGMRSHLKQLKPDKFDDLIAMNALFRPGPMQYIPDYIARKHGKKEIEYDLPEMKEYLSSTYGITVYQEQVMLLSERLAGFTKGQADILRKGMGKKNKKEIDKLKPMFFNGCINNGYDEKIIEKIWTDWEKFAEYAFNKSHSTCYALIAYQTAYLKSHYPGELMAAILTNHMKDIKDITAYMEECKRMDIKVLAPNVNE</sequence>
<protein>
    <submittedName>
        <fullName evidence="7">Uncharacterized protein</fullName>
    </submittedName>
</protein>
<keyword evidence="3" id="KW-0235">DNA replication</keyword>
<gene>
    <name evidence="7" type="ORF">METZ01_LOCUS214354</name>
</gene>
<dbReference type="NCBIfam" id="TIGR00594">
    <property type="entry name" value="polc"/>
    <property type="match status" value="1"/>
</dbReference>
<evidence type="ECO:0000313" key="7">
    <source>
        <dbReference type="EMBL" id="SVB61500.1"/>
    </source>
</evidence>
<dbReference type="InterPro" id="IPR011708">
    <property type="entry name" value="DNA_pol3_alpha_NTPase_dom"/>
</dbReference>
<name>A0A382FEW2_9ZZZZ</name>
<dbReference type="GO" id="GO:0008408">
    <property type="term" value="F:3'-5' exonuclease activity"/>
    <property type="evidence" value="ECO:0007669"/>
    <property type="project" value="InterPro"/>
</dbReference>
<feature type="non-terminal residue" evidence="7">
    <location>
        <position position="527"/>
    </location>
</feature>
<feature type="domain" description="DNA polymerase III alpha subunit finger" evidence="6">
    <location>
        <begin position="281"/>
        <end position="444"/>
    </location>
</feature>
<dbReference type="Pfam" id="PF17657">
    <property type="entry name" value="DNA_pol3_finger"/>
    <property type="match status" value="1"/>
</dbReference>
<evidence type="ECO:0000256" key="2">
    <source>
        <dbReference type="ARBA" id="ARBA00022695"/>
    </source>
</evidence>
<accession>A0A382FEW2</accession>
<dbReference type="GO" id="GO:0003887">
    <property type="term" value="F:DNA-directed DNA polymerase activity"/>
    <property type="evidence" value="ECO:0007669"/>
    <property type="project" value="UniProtKB-KW"/>
</dbReference>
<evidence type="ECO:0000259" key="5">
    <source>
        <dbReference type="Pfam" id="PF07733"/>
    </source>
</evidence>
<dbReference type="Gene3D" id="1.10.10.1600">
    <property type="entry name" value="Bacterial DNA polymerase III alpha subunit, thumb domain"/>
    <property type="match status" value="1"/>
</dbReference>
<dbReference type="GO" id="GO:0006260">
    <property type="term" value="P:DNA replication"/>
    <property type="evidence" value="ECO:0007669"/>
    <property type="project" value="UniProtKB-KW"/>
</dbReference>
<evidence type="ECO:0000256" key="4">
    <source>
        <dbReference type="ARBA" id="ARBA00022932"/>
    </source>
</evidence>
<reference evidence="7" key="1">
    <citation type="submission" date="2018-05" db="EMBL/GenBank/DDBJ databases">
        <authorList>
            <person name="Lanie J.A."/>
            <person name="Ng W.-L."/>
            <person name="Kazmierczak K.M."/>
            <person name="Andrzejewski T.M."/>
            <person name="Davidsen T.M."/>
            <person name="Wayne K.J."/>
            <person name="Tettelin H."/>
            <person name="Glass J.I."/>
            <person name="Rusch D."/>
            <person name="Podicherti R."/>
            <person name="Tsui H.-C.T."/>
            <person name="Winkler M.E."/>
        </authorList>
    </citation>
    <scope>NUCLEOTIDE SEQUENCE</scope>
</reference>
<dbReference type="Pfam" id="PF07733">
    <property type="entry name" value="DNA_pol3_alpha"/>
    <property type="match status" value="1"/>
</dbReference>